<dbReference type="OrthoDB" id="2372838at2759"/>
<keyword evidence="3" id="KW-1185">Reference proteome</keyword>
<reference evidence="2" key="1">
    <citation type="submission" date="2022-08" db="EMBL/GenBank/DDBJ databases">
        <authorList>
            <person name="Kallberg Y."/>
            <person name="Tangrot J."/>
            <person name="Rosling A."/>
        </authorList>
    </citation>
    <scope>NUCLEOTIDE SEQUENCE</scope>
    <source>
        <strain evidence="2">Wild A</strain>
    </source>
</reference>
<sequence>MNIAKMCRFLHLTIFLYITFFSFNIFALECNPGINKQQNDEADKFCAGKEGSGYVCANTDPGKNTCVYACHSDTDCKIKKCDKTTAFDRPHWLCSCNKYSECYGITGYCSGGHCH</sequence>
<dbReference type="AlphaFoldDB" id="A0A9W4SPM9"/>
<protein>
    <submittedName>
        <fullName evidence="2">13348_t:CDS:1</fullName>
    </submittedName>
</protein>
<evidence type="ECO:0000313" key="2">
    <source>
        <dbReference type="EMBL" id="CAI2178088.1"/>
    </source>
</evidence>
<evidence type="ECO:0000313" key="3">
    <source>
        <dbReference type="Proteomes" id="UP001153678"/>
    </source>
</evidence>
<name>A0A9W4SPM9_9GLOM</name>
<evidence type="ECO:0000256" key="1">
    <source>
        <dbReference type="SAM" id="SignalP"/>
    </source>
</evidence>
<dbReference type="Proteomes" id="UP001153678">
    <property type="component" value="Unassembled WGS sequence"/>
</dbReference>
<dbReference type="EMBL" id="CAMKVN010001790">
    <property type="protein sequence ID" value="CAI2178088.1"/>
    <property type="molecule type" value="Genomic_DNA"/>
</dbReference>
<gene>
    <name evidence="2" type="ORF">FWILDA_LOCUS8410</name>
</gene>
<accession>A0A9W4SPM9</accession>
<comment type="caution">
    <text evidence="2">The sequence shown here is derived from an EMBL/GenBank/DDBJ whole genome shotgun (WGS) entry which is preliminary data.</text>
</comment>
<feature type="chain" id="PRO_5040969421" evidence="1">
    <location>
        <begin position="28"/>
        <end position="115"/>
    </location>
</feature>
<feature type="signal peptide" evidence="1">
    <location>
        <begin position="1"/>
        <end position="27"/>
    </location>
</feature>
<proteinExistence type="predicted"/>
<organism evidence="2 3">
    <name type="scientific">Funneliformis geosporum</name>
    <dbReference type="NCBI Taxonomy" id="1117311"/>
    <lineage>
        <taxon>Eukaryota</taxon>
        <taxon>Fungi</taxon>
        <taxon>Fungi incertae sedis</taxon>
        <taxon>Mucoromycota</taxon>
        <taxon>Glomeromycotina</taxon>
        <taxon>Glomeromycetes</taxon>
        <taxon>Glomerales</taxon>
        <taxon>Glomeraceae</taxon>
        <taxon>Funneliformis</taxon>
    </lineage>
</organism>
<keyword evidence="1" id="KW-0732">Signal</keyword>